<sequence>MGGAERDPGSVSRKGRIFMGMLALQFGLQPVLQKACVDKHSVDRMSLIIVTEMTKITLCVFVIWSSGSKVYRPMLESWTLRGSLEAAALPAAGYALQNWLSQLAYMNLDSLTFNLLNQTKTLFAALCLYLVMGKKQSRLQLVALSLLLAAALLLNSGSSGGDSKAGTGERGLLTSEAEDSARLWLGVLPVMAAALMSGLMGAVTQRTLQRSGRNSSQLSLELAVYGVLTLLLTSGSGIGGSDAVTSAGRSSAFQGWTKWTCVPVLSQAAGGLIVGQVTKHAGSVQKGFALIGGILVTAAVQSTMEKSALTMTHWTAAALVAGGTYLHANFPHQGPKKPEKML</sequence>
<organism evidence="6 7">
    <name type="scientific">Ectocarpus siliculosus</name>
    <name type="common">Brown alga</name>
    <name type="synonym">Conferva siliculosa</name>
    <dbReference type="NCBI Taxonomy" id="2880"/>
    <lineage>
        <taxon>Eukaryota</taxon>
        <taxon>Sar</taxon>
        <taxon>Stramenopiles</taxon>
        <taxon>Ochrophyta</taxon>
        <taxon>PX clade</taxon>
        <taxon>Phaeophyceae</taxon>
        <taxon>Ectocarpales</taxon>
        <taxon>Ectocarpaceae</taxon>
        <taxon>Ectocarpus</taxon>
    </lineage>
</organism>
<dbReference type="GO" id="GO:0000139">
    <property type="term" value="C:Golgi membrane"/>
    <property type="evidence" value="ECO:0007669"/>
    <property type="project" value="InterPro"/>
</dbReference>
<evidence type="ECO:0000256" key="4">
    <source>
        <dbReference type="ARBA" id="ARBA00023136"/>
    </source>
</evidence>
<keyword evidence="3 5" id="KW-1133">Transmembrane helix</keyword>
<comment type="subcellular location">
    <subcellularLocation>
        <location evidence="1">Membrane</location>
        <topology evidence="1">Multi-pass membrane protein</topology>
    </subcellularLocation>
</comment>
<dbReference type="EMBL" id="FN647953">
    <property type="protein sequence ID" value="CBJ29071.1"/>
    <property type="molecule type" value="Genomic_DNA"/>
</dbReference>
<evidence type="ECO:0000256" key="5">
    <source>
        <dbReference type="SAM" id="Phobius"/>
    </source>
</evidence>
<dbReference type="OrthoDB" id="408493at2759"/>
<feature type="transmembrane region" description="Helical" evidence="5">
    <location>
        <begin position="15"/>
        <end position="32"/>
    </location>
</feature>
<dbReference type="STRING" id="2880.D7FJG8"/>
<dbReference type="Proteomes" id="UP000002630">
    <property type="component" value="Linkage Group LG17"/>
</dbReference>
<protein>
    <submittedName>
        <fullName evidence="6">UDP-galactose translocator, putative</fullName>
    </submittedName>
</protein>
<dbReference type="GO" id="GO:0015165">
    <property type="term" value="F:pyrimidine nucleotide-sugar transmembrane transporter activity"/>
    <property type="evidence" value="ECO:0007669"/>
    <property type="project" value="InterPro"/>
</dbReference>
<dbReference type="InterPro" id="IPR037185">
    <property type="entry name" value="EmrE-like"/>
</dbReference>
<dbReference type="eggNOG" id="KOG2234">
    <property type="taxonomic scope" value="Eukaryota"/>
</dbReference>
<dbReference type="PANTHER" id="PTHR10231">
    <property type="entry name" value="NUCLEOTIDE-SUGAR TRANSMEMBRANE TRANSPORTER"/>
    <property type="match status" value="1"/>
</dbReference>
<dbReference type="SUPFAM" id="SSF103481">
    <property type="entry name" value="Multidrug resistance efflux transporter EmrE"/>
    <property type="match status" value="1"/>
</dbReference>
<dbReference type="InParanoid" id="D7FJG8"/>
<evidence type="ECO:0000256" key="2">
    <source>
        <dbReference type="ARBA" id="ARBA00022692"/>
    </source>
</evidence>
<reference evidence="6 7" key="1">
    <citation type="journal article" date="2010" name="Nature">
        <title>The Ectocarpus genome and the independent evolution of multicellularity in brown algae.</title>
        <authorList>
            <person name="Cock J.M."/>
            <person name="Sterck L."/>
            <person name="Rouze P."/>
            <person name="Scornet D."/>
            <person name="Allen A.E."/>
            <person name="Amoutzias G."/>
            <person name="Anthouard V."/>
            <person name="Artiguenave F."/>
            <person name="Aury J.M."/>
            <person name="Badger J.H."/>
            <person name="Beszteri B."/>
            <person name="Billiau K."/>
            <person name="Bonnet E."/>
            <person name="Bothwell J.H."/>
            <person name="Bowler C."/>
            <person name="Boyen C."/>
            <person name="Brownlee C."/>
            <person name="Carrano C.J."/>
            <person name="Charrier B."/>
            <person name="Cho G.Y."/>
            <person name="Coelho S.M."/>
            <person name="Collen J."/>
            <person name="Corre E."/>
            <person name="Da Silva C."/>
            <person name="Delage L."/>
            <person name="Delaroque N."/>
            <person name="Dittami S.M."/>
            <person name="Doulbeau S."/>
            <person name="Elias M."/>
            <person name="Farnham G."/>
            <person name="Gachon C.M."/>
            <person name="Gschloessl B."/>
            <person name="Heesch S."/>
            <person name="Jabbari K."/>
            <person name="Jubin C."/>
            <person name="Kawai H."/>
            <person name="Kimura K."/>
            <person name="Kloareg B."/>
            <person name="Kupper F.C."/>
            <person name="Lang D."/>
            <person name="Le Bail A."/>
            <person name="Leblanc C."/>
            <person name="Lerouge P."/>
            <person name="Lohr M."/>
            <person name="Lopez P.J."/>
            <person name="Martens C."/>
            <person name="Maumus F."/>
            <person name="Michel G."/>
            <person name="Miranda-Saavedra D."/>
            <person name="Morales J."/>
            <person name="Moreau H."/>
            <person name="Motomura T."/>
            <person name="Nagasato C."/>
            <person name="Napoli C.A."/>
            <person name="Nelson D.R."/>
            <person name="Nyvall-Collen P."/>
            <person name="Peters A.F."/>
            <person name="Pommier C."/>
            <person name="Potin P."/>
            <person name="Poulain J."/>
            <person name="Quesneville H."/>
            <person name="Read B."/>
            <person name="Rensing S.A."/>
            <person name="Ritter A."/>
            <person name="Rousvoal S."/>
            <person name="Samanta M."/>
            <person name="Samson G."/>
            <person name="Schroeder D.C."/>
            <person name="Segurens B."/>
            <person name="Strittmatter M."/>
            <person name="Tonon T."/>
            <person name="Tregear J.W."/>
            <person name="Valentin K."/>
            <person name="von Dassow P."/>
            <person name="Yamagishi T."/>
            <person name="Van de Peer Y."/>
            <person name="Wincker P."/>
        </authorList>
    </citation>
    <scope>NUCLEOTIDE SEQUENCE [LARGE SCALE GENOMIC DNA]</scope>
    <source>
        <strain evidence="7">Ec32 / CCAP1310/4</strain>
    </source>
</reference>
<dbReference type="EMBL" id="FN649742">
    <property type="protein sequence ID" value="CBJ29071.1"/>
    <property type="molecule type" value="Genomic_DNA"/>
</dbReference>
<keyword evidence="4 5" id="KW-0472">Membrane</keyword>
<accession>D7FJG8</accession>
<keyword evidence="7" id="KW-1185">Reference proteome</keyword>
<evidence type="ECO:0000313" key="7">
    <source>
        <dbReference type="Proteomes" id="UP000002630"/>
    </source>
</evidence>
<dbReference type="OMA" id="CYYFLNP"/>
<evidence type="ECO:0000256" key="1">
    <source>
        <dbReference type="ARBA" id="ARBA00004141"/>
    </source>
</evidence>
<proteinExistence type="predicted"/>
<name>D7FJG8_ECTSI</name>
<evidence type="ECO:0000256" key="3">
    <source>
        <dbReference type="ARBA" id="ARBA00022989"/>
    </source>
</evidence>
<feature type="transmembrane region" description="Helical" evidence="5">
    <location>
        <begin position="181"/>
        <end position="203"/>
    </location>
</feature>
<evidence type="ECO:0000313" key="6">
    <source>
        <dbReference type="EMBL" id="CBJ29071.1"/>
    </source>
</evidence>
<feature type="transmembrane region" description="Helical" evidence="5">
    <location>
        <begin position="44"/>
        <end position="64"/>
    </location>
</feature>
<gene>
    <name evidence="6" type="ORF">Esi_0133_0085</name>
</gene>
<dbReference type="Pfam" id="PF04142">
    <property type="entry name" value="Nuc_sug_transp"/>
    <property type="match status" value="1"/>
</dbReference>
<feature type="transmembrane region" description="Helical" evidence="5">
    <location>
        <begin position="115"/>
        <end position="132"/>
    </location>
</feature>
<feature type="transmembrane region" description="Helical" evidence="5">
    <location>
        <begin position="139"/>
        <end position="161"/>
    </location>
</feature>
<keyword evidence="2 5" id="KW-0812">Transmembrane</keyword>
<dbReference type="InterPro" id="IPR007271">
    <property type="entry name" value="Nuc_sug_transpt"/>
</dbReference>
<dbReference type="AlphaFoldDB" id="D7FJG8"/>